<dbReference type="GO" id="GO:0046872">
    <property type="term" value="F:metal ion binding"/>
    <property type="evidence" value="ECO:0007669"/>
    <property type="project" value="InterPro"/>
</dbReference>
<dbReference type="InterPro" id="IPR034660">
    <property type="entry name" value="DinB/YfiT-like"/>
</dbReference>
<accession>A0A542YVA5</accession>
<evidence type="ECO:0000259" key="1">
    <source>
        <dbReference type="Pfam" id="PF11716"/>
    </source>
</evidence>
<evidence type="ECO:0000313" key="3">
    <source>
        <dbReference type="Proteomes" id="UP000319516"/>
    </source>
</evidence>
<dbReference type="Pfam" id="PF11716">
    <property type="entry name" value="MDMPI_N"/>
    <property type="match status" value="1"/>
</dbReference>
<sequence length="195" mass="21099">MNDRHPDLDPAGVALLNALGAVHSEHLDLPTPCRDWPVSVLIAHLDELTKAFADSAAREFGPWTDNPPAEREFVLAQGWSTRLPRHVQELVLAWHAPGVWDGETRIGGVDQPAEQVGLAALTEVVLHGWDLSRAIGVPYEPDEATARAVLDYLESLGDAREGAYGPAVPLPDDLTPEADTLDRALALSGRSPDWS</sequence>
<dbReference type="SUPFAM" id="SSF109854">
    <property type="entry name" value="DinB/YfiT-like putative metalloenzymes"/>
    <property type="match status" value="1"/>
</dbReference>
<dbReference type="Proteomes" id="UP000319516">
    <property type="component" value="Unassembled WGS sequence"/>
</dbReference>
<name>A0A542YVA5_9MICO</name>
<dbReference type="EMBL" id="VFOP01000001">
    <property type="protein sequence ID" value="TQL52020.1"/>
    <property type="molecule type" value="Genomic_DNA"/>
</dbReference>
<organism evidence="2 3">
    <name type="scientific">Ornithinicoccus hortensis</name>
    <dbReference type="NCBI Taxonomy" id="82346"/>
    <lineage>
        <taxon>Bacteria</taxon>
        <taxon>Bacillati</taxon>
        <taxon>Actinomycetota</taxon>
        <taxon>Actinomycetes</taxon>
        <taxon>Micrococcales</taxon>
        <taxon>Intrasporangiaceae</taxon>
        <taxon>Ornithinicoccus</taxon>
    </lineage>
</organism>
<dbReference type="InterPro" id="IPR017520">
    <property type="entry name" value="CHP03086"/>
</dbReference>
<dbReference type="InterPro" id="IPR024344">
    <property type="entry name" value="MDMPI_metal-binding"/>
</dbReference>
<dbReference type="AlphaFoldDB" id="A0A542YVA5"/>
<dbReference type="Gene3D" id="1.20.120.450">
    <property type="entry name" value="dinb family like domain"/>
    <property type="match status" value="1"/>
</dbReference>
<comment type="caution">
    <text evidence="2">The sequence shown here is derived from an EMBL/GenBank/DDBJ whole genome shotgun (WGS) entry which is preliminary data.</text>
</comment>
<dbReference type="NCBIfam" id="TIGR03083">
    <property type="entry name" value="maleylpyruvate isomerase family mycothiol-dependent enzyme"/>
    <property type="match status" value="1"/>
</dbReference>
<dbReference type="RefSeq" id="WP_141785949.1">
    <property type="nucleotide sequence ID" value="NZ_BAAAIK010000001.1"/>
</dbReference>
<reference evidence="2 3" key="1">
    <citation type="submission" date="2019-06" db="EMBL/GenBank/DDBJ databases">
        <title>Sequencing the genomes of 1000 actinobacteria strains.</title>
        <authorList>
            <person name="Klenk H.-P."/>
        </authorList>
    </citation>
    <scope>NUCLEOTIDE SEQUENCE [LARGE SCALE GENOMIC DNA]</scope>
    <source>
        <strain evidence="2 3">DSM 12335</strain>
    </source>
</reference>
<gene>
    <name evidence="2" type="ORF">FB467_3188</name>
</gene>
<evidence type="ECO:0000313" key="2">
    <source>
        <dbReference type="EMBL" id="TQL52020.1"/>
    </source>
</evidence>
<protein>
    <submittedName>
        <fullName evidence="2">Uncharacterized protein (TIGR03086 family)</fullName>
    </submittedName>
</protein>
<dbReference type="InterPro" id="IPR017517">
    <property type="entry name" value="Maleyloyr_isom"/>
</dbReference>
<feature type="domain" description="Mycothiol-dependent maleylpyruvate isomerase metal-binding" evidence="1">
    <location>
        <begin position="10"/>
        <end position="131"/>
    </location>
</feature>
<proteinExistence type="predicted"/>
<dbReference type="OrthoDB" id="5185819at2"/>
<dbReference type="NCBIfam" id="TIGR03086">
    <property type="entry name" value="TIGR03086 family metal-binding protein"/>
    <property type="match status" value="1"/>
</dbReference>
<keyword evidence="3" id="KW-1185">Reference proteome</keyword>